<name>A0A139X0X4_9CYAN</name>
<sequence>MVNFLGEDSDREAQAAQACLSQATRVFLFPVVVSRATVYSHLINSKPLHSMSAVSQQLFFAHYFMIFSPTRSQFFLQRT</sequence>
<dbReference type="Proteomes" id="UP000076925">
    <property type="component" value="Unassembled WGS sequence"/>
</dbReference>
<dbReference type="STRING" id="128403.WA1_39185"/>
<evidence type="ECO:0000313" key="2">
    <source>
        <dbReference type="Proteomes" id="UP000076925"/>
    </source>
</evidence>
<reference evidence="1 2" key="1">
    <citation type="journal article" date="2013" name="Genome Biol. Evol.">
        <title>Genomes of Stigonematalean cyanobacteria (subsection V) and the evolution of oxygenic photosynthesis from prokaryotes to plastids.</title>
        <authorList>
            <person name="Dagan T."/>
            <person name="Roettger M."/>
            <person name="Stucken K."/>
            <person name="Landan G."/>
            <person name="Koch R."/>
            <person name="Major P."/>
            <person name="Gould S.B."/>
            <person name="Goremykin V.V."/>
            <person name="Rippka R."/>
            <person name="Tandeau de Marsac N."/>
            <person name="Gugger M."/>
            <person name="Lockhart P.J."/>
            <person name="Allen J.F."/>
            <person name="Brune I."/>
            <person name="Maus I."/>
            <person name="Puhler A."/>
            <person name="Martin W.F."/>
        </authorList>
    </citation>
    <scope>NUCLEOTIDE SEQUENCE [LARGE SCALE GENOMIC DNA]</scope>
    <source>
        <strain evidence="1 2">PCC 7110</strain>
    </source>
</reference>
<proteinExistence type="predicted"/>
<organism evidence="1 2">
    <name type="scientific">Scytonema hofmannii PCC 7110</name>
    <dbReference type="NCBI Taxonomy" id="128403"/>
    <lineage>
        <taxon>Bacteria</taxon>
        <taxon>Bacillati</taxon>
        <taxon>Cyanobacteriota</taxon>
        <taxon>Cyanophyceae</taxon>
        <taxon>Nostocales</taxon>
        <taxon>Scytonemataceae</taxon>
        <taxon>Scytonema</taxon>
    </lineage>
</organism>
<comment type="caution">
    <text evidence="1">The sequence shown here is derived from an EMBL/GenBank/DDBJ whole genome shotgun (WGS) entry which is preliminary data.</text>
</comment>
<accession>A0A139X0X4</accession>
<gene>
    <name evidence="1" type="ORF">WA1_39185</name>
</gene>
<evidence type="ECO:0000313" key="1">
    <source>
        <dbReference type="EMBL" id="KYC38355.1"/>
    </source>
</evidence>
<protein>
    <submittedName>
        <fullName evidence="1">Uncharacterized protein</fullName>
    </submittedName>
</protein>
<keyword evidence="2" id="KW-1185">Reference proteome</keyword>
<dbReference type="EMBL" id="ANNX02000042">
    <property type="protein sequence ID" value="KYC38355.1"/>
    <property type="molecule type" value="Genomic_DNA"/>
</dbReference>
<dbReference type="AlphaFoldDB" id="A0A139X0X4"/>
<dbReference type="RefSeq" id="WP_017746045.1">
    <property type="nucleotide sequence ID" value="NZ_KQ976354.1"/>
</dbReference>